<dbReference type="Pfam" id="PF18818">
    <property type="entry name" value="MPTase-PolyVal"/>
    <property type="match status" value="1"/>
</dbReference>
<dbReference type="AlphaFoldDB" id="A0A1T4TJG0"/>
<proteinExistence type="predicted"/>
<feature type="domain" description="N-terminal" evidence="1">
    <location>
        <begin position="2"/>
        <end position="105"/>
    </location>
</feature>
<dbReference type="Pfam" id="PF08401">
    <property type="entry name" value="ArdcN"/>
    <property type="match status" value="1"/>
</dbReference>
<dbReference type="InterPro" id="IPR013610">
    <property type="entry name" value="ArdC_N"/>
</dbReference>
<dbReference type="RefSeq" id="WP_085938116.1">
    <property type="nucleotide sequence ID" value="NZ_FUWJ01000019.1"/>
</dbReference>
<evidence type="ECO:0000313" key="4">
    <source>
        <dbReference type="Proteomes" id="UP000190092"/>
    </source>
</evidence>
<sequence>MSVYQDVTAAILAAIETGAGEFQMPWHASAAKFGMPTNATTGVAYRGLNVLLLWSAVDKRRFSTGSWATYKQWAALGAQVRKGEHGTACVKWKDIAAGDGDDEAKRFIPLGFTVFNADQVDGYTSPSVPTKPNEVEAIAAADAIATASGVPIAHRGDSAHYVPAKDEVVMPEQWRFRRTTSGTATQNYYAVLLHELCHATGAPRRCDRKFPEKFGDEARAFEELVAELGAAFCCARLGIHNEPRPDHASYVASWLTILKANPNAFTAAASAAQRASDWLMNRLSAPQQLAA</sequence>
<dbReference type="GO" id="GO:0003697">
    <property type="term" value="F:single-stranded DNA binding"/>
    <property type="evidence" value="ECO:0007669"/>
    <property type="project" value="InterPro"/>
</dbReference>
<dbReference type="STRING" id="225324.SAMN02745126_06384"/>
<accession>A0A1T4TJG0</accession>
<feature type="domain" description="Polyvalent protein metallopeptidase" evidence="2">
    <location>
        <begin position="140"/>
        <end position="270"/>
    </location>
</feature>
<name>A0A1T4TJG0_9HYPH</name>
<dbReference type="PIRSF" id="PIRSF037112">
    <property type="entry name" value="Antirestriction_ArdC"/>
    <property type="match status" value="1"/>
</dbReference>
<reference evidence="4" key="1">
    <citation type="submission" date="2017-02" db="EMBL/GenBank/DDBJ databases">
        <authorList>
            <person name="Varghese N."/>
            <person name="Submissions S."/>
        </authorList>
    </citation>
    <scope>NUCLEOTIDE SEQUENCE [LARGE SCALE GENOMIC DNA]</scope>
    <source>
        <strain evidence="4">ATCC 27094</strain>
    </source>
</reference>
<organism evidence="3 4">
    <name type="scientific">Enhydrobacter aerosaccus</name>
    <dbReference type="NCBI Taxonomy" id="225324"/>
    <lineage>
        <taxon>Bacteria</taxon>
        <taxon>Pseudomonadati</taxon>
        <taxon>Pseudomonadota</taxon>
        <taxon>Alphaproteobacteria</taxon>
        <taxon>Hyphomicrobiales</taxon>
        <taxon>Enhydrobacter</taxon>
    </lineage>
</organism>
<dbReference type="InterPro" id="IPR017113">
    <property type="entry name" value="Antirestriction_ArdC"/>
</dbReference>
<dbReference type="OrthoDB" id="9792687at2"/>
<dbReference type="Proteomes" id="UP000190092">
    <property type="component" value="Unassembled WGS sequence"/>
</dbReference>
<keyword evidence="4" id="KW-1185">Reference proteome</keyword>
<evidence type="ECO:0000313" key="3">
    <source>
        <dbReference type="EMBL" id="SKA40587.1"/>
    </source>
</evidence>
<evidence type="ECO:0000259" key="2">
    <source>
        <dbReference type="Pfam" id="PF18818"/>
    </source>
</evidence>
<gene>
    <name evidence="3" type="ORF">SAMN02745126_06384</name>
</gene>
<protein>
    <submittedName>
        <fullName evidence="3">Antirestriction protein ArdC</fullName>
    </submittedName>
</protein>
<evidence type="ECO:0000259" key="1">
    <source>
        <dbReference type="Pfam" id="PF08401"/>
    </source>
</evidence>
<dbReference type="InterPro" id="IPR041459">
    <property type="entry name" value="MPTase-PolyVal"/>
</dbReference>
<dbReference type="EMBL" id="FUWJ01000019">
    <property type="protein sequence ID" value="SKA40587.1"/>
    <property type="molecule type" value="Genomic_DNA"/>
</dbReference>